<protein>
    <recommendedName>
        <fullName evidence="4">PASTA domain-containing protein</fullName>
    </recommendedName>
</protein>
<organism evidence="2 3">
    <name type="scientific">Streptomyces lydicamycinicus</name>
    <dbReference type="NCBI Taxonomy" id="1546107"/>
    <lineage>
        <taxon>Bacteria</taxon>
        <taxon>Bacillati</taxon>
        <taxon>Actinomycetota</taxon>
        <taxon>Actinomycetes</taxon>
        <taxon>Kitasatosporales</taxon>
        <taxon>Streptomycetaceae</taxon>
        <taxon>Streptomyces</taxon>
    </lineage>
</organism>
<keyword evidence="1" id="KW-0732">Signal</keyword>
<comment type="caution">
    <text evidence="2">The sequence shown here is derived from an EMBL/GenBank/DDBJ whole genome shotgun (WGS) entry which is preliminary data.</text>
</comment>
<dbReference type="PROSITE" id="PS51257">
    <property type="entry name" value="PROKAR_LIPOPROTEIN"/>
    <property type="match status" value="1"/>
</dbReference>
<dbReference type="Proteomes" id="UP000048965">
    <property type="component" value="Unassembled WGS sequence"/>
</dbReference>
<dbReference type="AlphaFoldDB" id="A0A0P4RDP2"/>
<sequence length="100" mass="10663">MVKRIVTISFLVLSCLVPAAPAQADGPERMPQVAGQGLVAAYRALNFDTSVQLRDGRGAGRHVLWPASWKVCSQSPEEGASLQGRHATLTVVKTHEACPV</sequence>
<name>A0A0P4RDP2_9ACTN</name>
<reference evidence="3" key="1">
    <citation type="submission" date="2014-09" db="EMBL/GenBank/DDBJ databases">
        <title>Whole genome shotgun sequence of Streptomyces sp. NBRC 110027.</title>
        <authorList>
            <person name="Komaki H."/>
            <person name="Ichikawa N."/>
            <person name="Katano-Makiyama Y."/>
            <person name="Hosoyama A."/>
            <person name="Hashimoto M."/>
            <person name="Uohara A."/>
            <person name="Kitahashi Y."/>
            <person name="Ohji S."/>
            <person name="Kimura A."/>
            <person name="Yamazoe A."/>
            <person name="Igarashi Y."/>
            <person name="Fujita N."/>
        </authorList>
    </citation>
    <scope>NUCLEOTIDE SEQUENCE [LARGE SCALE GENOMIC DNA]</scope>
    <source>
        <strain evidence="3">NBRC 110027</strain>
    </source>
</reference>
<evidence type="ECO:0008006" key="4">
    <source>
        <dbReference type="Google" id="ProtNLM"/>
    </source>
</evidence>
<feature type="chain" id="PRO_5006068672" description="PASTA domain-containing protein" evidence="1">
    <location>
        <begin position="25"/>
        <end position="100"/>
    </location>
</feature>
<dbReference type="OrthoDB" id="4335972at2"/>
<evidence type="ECO:0000256" key="1">
    <source>
        <dbReference type="SAM" id="SignalP"/>
    </source>
</evidence>
<dbReference type="RefSeq" id="WP_042158526.1">
    <property type="nucleotide sequence ID" value="NZ_BBNO01000007.1"/>
</dbReference>
<keyword evidence="3" id="KW-1185">Reference proteome</keyword>
<evidence type="ECO:0000313" key="2">
    <source>
        <dbReference type="EMBL" id="GAO10855.1"/>
    </source>
</evidence>
<gene>
    <name evidence="2" type="ORF">TPA0598_07_05790</name>
</gene>
<proteinExistence type="predicted"/>
<evidence type="ECO:0000313" key="3">
    <source>
        <dbReference type="Proteomes" id="UP000048965"/>
    </source>
</evidence>
<feature type="signal peptide" evidence="1">
    <location>
        <begin position="1"/>
        <end position="24"/>
    </location>
</feature>
<accession>A0A0P4RDP2</accession>
<dbReference type="EMBL" id="BBNO01000007">
    <property type="protein sequence ID" value="GAO10855.1"/>
    <property type="molecule type" value="Genomic_DNA"/>
</dbReference>
<reference evidence="2 3" key="2">
    <citation type="journal article" date="2015" name="Stand. Genomic Sci.">
        <title>Draft genome sequence of marine-derived Streptomyces sp. TP-A0598, a producer of anti-MRSA antibiotic lydicamycins.</title>
        <authorList>
            <person name="Komaki H."/>
            <person name="Ichikawa N."/>
            <person name="Hosoyama A."/>
            <person name="Fujita N."/>
            <person name="Igarashi Y."/>
        </authorList>
    </citation>
    <scope>NUCLEOTIDE SEQUENCE [LARGE SCALE GENOMIC DNA]</scope>
    <source>
        <strain evidence="2 3">NBRC 110027</strain>
    </source>
</reference>